<comment type="caution">
    <text evidence="2">The sequence shown here is derived from an EMBL/GenBank/DDBJ whole genome shotgun (WGS) entry which is preliminary data.</text>
</comment>
<dbReference type="Gramene" id="PRQ36162">
    <property type="protein sequence ID" value="PRQ36162"/>
    <property type="gene ID" value="RchiOBHm_Chr4g0388391"/>
</dbReference>
<reference evidence="2 3" key="1">
    <citation type="journal article" date="2018" name="Nat. Genet.">
        <title>The Rosa genome provides new insights in the design of modern roses.</title>
        <authorList>
            <person name="Bendahmane M."/>
        </authorList>
    </citation>
    <scope>NUCLEOTIDE SEQUENCE [LARGE SCALE GENOMIC DNA]</scope>
    <source>
        <strain evidence="3">cv. Old Blush</strain>
    </source>
</reference>
<organism evidence="2 3">
    <name type="scientific">Rosa chinensis</name>
    <name type="common">China rose</name>
    <dbReference type="NCBI Taxonomy" id="74649"/>
    <lineage>
        <taxon>Eukaryota</taxon>
        <taxon>Viridiplantae</taxon>
        <taxon>Streptophyta</taxon>
        <taxon>Embryophyta</taxon>
        <taxon>Tracheophyta</taxon>
        <taxon>Spermatophyta</taxon>
        <taxon>Magnoliopsida</taxon>
        <taxon>eudicotyledons</taxon>
        <taxon>Gunneridae</taxon>
        <taxon>Pentapetalae</taxon>
        <taxon>rosids</taxon>
        <taxon>fabids</taxon>
        <taxon>Rosales</taxon>
        <taxon>Rosaceae</taxon>
        <taxon>Rosoideae</taxon>
        <taxon>Rosoideae incertae sedis</taxon>
        <taxon>Rosa</taxon>
    </lineage>
</organism>
<protein>
    <submittedName>
        <fullName evidence="2">Uncharacterized protein</fullName>
    </submittedName>
</protein>
<dbReference type="Proteomes" id="UP000238479">
    <property type="component" value="Chromosome 4"/>
</dbReference>
<evidence type="ECO:0000256" key="1">
    <source>
        <dbReference type="SAM" id="Phobius"/>
    </source>
</evidence>
<evidence type="ECO:0000313" key="3">
    <source>
        <dbReference type="Proteomes" id="UP000238479"/>
    </source>
</evidence>
<dbReference type="AlphaFoldDB" id="A0A2P6QPQ0"/>
<proteinExistence type="predicted"/>
<keyword evidence="1" id="KW-1133">Transmembrane helix</keyword>
<accession>A0A2P6QPQ0</accession>
<gene>
    <name evidence="2" type="ORF">RchiOBHm_Chr4g0388391</name>
</gene>
<dbReference type="EMBL" id="PDCK01000042">
    <property type="protein sequence ID" value="PRQ36162.1"/>
    <property type="molecule type" value="Genomic_DNA"/>
</dbReference>
<feature type="transmembrane region" description="Helical" evidence="1">
    <location>
        <begin position="20"/>
        <end position="37"/>
    </location>
</feature>
<sequence length="57" mass="6651">MFTFRSVTVFTVMKRDQISFGGLFFLSLFLNCVNMFFKAENLLSIFFPNNDSWPLNG</sequence>
<keyword evidence="1" id="KW-0472">Membrane</keyword>
<keyword evidence="1" id="KW-0812">Transmembrane</keyword>
<evidence type="ECO:0000313" key="2">
    <source>
        <dbReference type="EMBL" id="PRQ36162.1"/>
    </source>
</evidence>
<keyword evidence="3" id="KW-1185">Reference proteome</keyword>
<name>A0A2P6QPQ0_ROSCH</name>